<dbReference type="Gene3D" id="1.10.3890.10">
    <property type="entry name" value="HflD-like"/>
    <property type="match status" value="1"/>
</dbReference>
<accession>A0A2H9T7V7</accession>
<dbReference type="PANTHER" id="PTHR38100">
    <property type="entry name" value="HIGH FREQUENCY LYSOGENIZATION PROTEIN HFLD"/>
    <property type="match status" value="1"/>
</dbReference>
<dbReference type="GO" id="GO:0005737">
    <property type="term" value="C:cytoplasm"/>
    <property type="evidence" value="ECO:0007669"/>
    <property type="project" value="UniProtKB-SubCell"/>
</dbReference>
<sequence>MAKYSNKERAAALSGVFQAAALVDQLAKTGQLPQDNLATSIKSLLVTSPENVAEVYGNAYSHLNRGSEVLAALLNKQNTRIHNEVIRYTMALIHIERKLSCHADMLATIGQRLERVKEQVNIFGLLHDNVFSSIASIYLDTVSTFKARIQVKGDVNVLKMKGNPDKVRALLLAGIRSAMLWHQVGGRRWELFFQRKKLLDGLRQLAPAH</sequence>
<dbReference type="InterPro" id="IPR035932">
    <property type="entry name" value="HflD-like_sf"/>
</dbReference>
<keyword evidence="2" id="KW-1003">Cell membrane</keyword>
<evidence type="ECO:0000313" key="5">
    <source>
        <dbReference type="EMBL" id="PJE79269.1"/>
    </source>
</evidence>
<proteinExistence type="inferred from homology"/>
<keyword evidence="3" id="KW-0963">Cytoplasm</keyword>
<evidence type="ECO:0000256" key="4">
    <source>
        <dbReference type="ARBA" id="ARBA00023136"/>
    </source>
</evidence>
<comment type="caution">
    <text evidence="5">The sequence shown here is derived from an EMBL/GenBank/DDBJ whole genome shotgun (WGS) entry which is preliminary data.</text>
</comment>
<keyword evidence="4" id="KW-0472">Membrane</keyword>
<dbReference type="SUPFAM" id="SSF101322">
    <property type="entry name" value="YcfC-like"/>
    <property type="match status" value="1"/>
</dbReference>
<gene>
    <name evidence="5" type="primary">hflD</name>
    <name evidence="5" type="ORF">CI610_01759</name>
</gene>
<name>A0A2H9T7V7_9ZZZZ</name>
<dbReference type="InterPro" id="IPR007451">
    <property type="entry name" value="HflD"/>
</dbReference>
<dbReference type="NCBIfam" id="NF001246">
    <property type="entry name" value="PRK00218.1-2"/>
    <property type="match status" value="1"/>
</dbReference>
<reference evidence="5" key="1">
    <citation type="journal article" date="2017" name="Appl. Environ. Microbiol.">
        <title>Molecular characterization of an Endozoicomonas-like organism causing infection in king scallop Pecten maximus L.</title>
        <authorList>
            <person name="Cano I."/>
            <person name="van Aerle R."/>
            <person name="Ross S."/>
            <person name="Verner-Jeffreys D.W."/>
            <person name="Paley R.K."/>
            <person name="Rimmer G."/>
            <person name="Ryder D."/>
            <person name="Hooper P."/>
            <person name="Stone D."/>
            <person name="Feist S.W."/>
        </authorList>
    </citation>
    <scope>NUCLEOTIDE SEQUENCE</scope>
</reference>
<comment type="subcellular location">
    <subcellularLocation>
        <location evidence="1">Cytoplasm</location>
    </subcellularLocation>
</comment>
<evidence type="ECO:0000256" key="3">
    <source>
        <dbReference type="ARBA" id="ARBA00022490"/>
    </source>
</evidence>
<evidence type="ECO:0000256" key="2">
    <source>
        <dbReference type="ARBA" id="ARBA00022475"/>
    </source>
</evidence>
<dbReference type="EMBL" id="NSIT01000081">
    <property type="protein sequence ID" value="PJE79269.1"/>
    <property type="molecule type" value="Genomic_DNA"/>
</dbReference>
<organism evidence="5">
    <name type="scientific">invertebrate metagenome</name>
    <dbReference type="NCBI Taxonomy" id="1711999"/>
    <lineage>
        <taxon>unclassified sequences</taxon>
        <taxon>metagenomes</taxon>
        <taxon>organismal metagenomes</taxon>
    </lineage>
</organism>
<dbReference type="PANTHER" id="PTHR38100:SF1">
    <property type="entry name" value="HIGH FREQUENCY LYSOGENIZATION PROTEIN HFLD"/>
    <property type="match status" value="1"/>
</dbReference>
<dbReference type="AlphaFoldDB" id="A0A2H9T7V7"/>
<evidence type="ECO:0000256" key="1">
    <source>
        <dbReference type="ARBA" id="ARBA00004496"/>
    </source>
</evidence>
<dbReference type="Pfam" id="PF04356">
    <property type="entry name" value="DUF489"/>
    <property type="match status" value="1"/>
</dbReference>
<dbReference type="HAMAP" id="MF_00695">
    <property type="entry name" value="HflD_protein"/>
    <property type="match status" value="1"/>
</dbReference>
<protein>
    <submittedName>
        <fullName evidence="5">High frequency lysogenization protein HflD</fullName>
    </submittedName>
</protein>